<accession>A0A0R3WMS6</accession>
<keyword evidence="5" id="KW-0472">Membrane</keyword>
<evidence type="ECO:0000313" key="10">
    <source>
        <dbReference type="WBParaSite" id="TTAC_0000206401-mRNA-1"/>
    </source>
</evidence>
<evidence type="ECO:0000256" key="3">
    <source>
        <dbReference type="ARBA" id="ARBA00022692"/>
    </source>
</evidence>
<feature type="domain" description="Pecanex C-terminal" evidence="7">
    <location>
        <begin position="264"/>
        <end position="489"/>
    </location>
</feature>
<evidence type="ECO:0000313" key="9">
    <source>
        <dbReference type="Proteomes" id="UP000274429"/>
    </source>
</evidence>
<dbReference type="AlphaFoldDB" id="A0A0R3WMS6"/>
<keyword evidence="4" id="KW-1133">Transmembrane helix</keyword>
<dbReference type="PANTHER" id="PTHR12372">
    <property type="entry name" value="PECANEX"/>
    <property type="match status" value="1"/>
</dbReference>
<evidence type="ECO:0000256" key="4">
    <source>
        <dbReference type="ARBA" id="ARBA00022989"/>
    </source>
</evidence>
<keyword evidence="9" id="KW-1185">Reference proteome</keyword>
<dbReference type="InterPro" id="IPR039797">
    <property type="entry name" value="Pecanex"/>
</dbReference>
<sequence>MDIIHRIESTNTSLFSQLRGVSFEQVTANLNAIFYEHIARCLQQRLAGDIALGRWSGGNVQAGDIFILASEELHFLLHIIEIGNGLVTFQIRGLEFAGTYCHEQESNGLSEPQLGDRDFCCCTLRRLPAALLSPNSAIRLRWLAWQFVHTPYTIEGYRLIDHSAATSLQVIDFRKIVLALFIQCLLYFTARLPNLSGRLQLLSAELTERFVGENKADLDPVFSKIFDEDFDESISGVTRVAFVRVYAEWIRYCLSRCSENKSVDASDESDLMTLCYAISLLGRRCLGGVSGHLNNALETFLHYLHDVFKGDVQISAKDDWVFADVDLLRIVVTPAMRVALKLYQDHFTWNPLSTNRELYRAIWSTTQNVIICHETDPQWRSAVLNDAERLFSFRRIDSGTTQQCFRFIMMNKQILSFQVIKLNSECVRGFWAGQLREQIFLRNNNAERGSIQHAKHVLRNLINSSCDQPVGYPIYVSPLITSFAESHPQYCQVACPNFSIPGLMRSLLILQDRIKQYCRRSYRCGGGGGGSNDGKRYILERYIVIDRNGKGVPVLQMAGRIPWVLVMFIHHT</sequence>
<reference evidence="8 9" key="2">
    <citation type="submission" date="2018-11" db="EMBL/GenBank/DDBJ databases">
        <authorList>
            <consortium name="Pathogen Informatics"/>
        </authorList>
    </citation>
    <scope>NUCLEOTIDE SEQUENCE [LARGE SCALE GENOMIC DNA]</scope>
</reference>
<dbReference type="InterPro" id="IPR007735">
    <property type="entry name" value="Pecanex_C"/>
</dbReference>
<dbReference type="GO" id="GO:0005783">
    <property type="term" value="C:endoplasmic reticulum"/>
    <property type="evidence" value="ECO:0007669"/>
    <property type="project" value="TreeGrafter"/>
</dbReference>
<evidence type="ECO:0000313" key="8">
    <source>
        <dbReference type="EMBL" id="VDM18791.1"/>
    </source>
</evidence>
<dbReference type="WBParaSite" id="TTAC_0000206401-mRNA-1">
    <property type="protein sequence ID" value="TTAC_0000206401-mRNA-1"/>
    <property type="gene ID" value="TTAC_0000206401"/>
</dbReference>
<comment type="subcellular location">
    <subcellularLocation>
        <location evidence="1 6">Membrane</location>
        <topology evidence="1 6">Multi-pass membrane protein</topology>
    </subcellularLocation>
</comment>
<dbReference type="GO" id="GO:0016020">
    <property type="term" value="C:membrane"/>
    <property type="evidence" value="ECO:0007669"/>
    <property type="project" value="UniProtKB-SubCell"/>
</dbReference>
<dbReference type="EMBL" id="UYWX01000716">
    <property type="protein sequence ID" value="VDM18791.1"/>
    <property type="molecule type" value="Genomic_DNA"/>
</dbReference>
<comment type="similarity">
    <text evidence="2 6">Belongs to the pecanex family.</text>
</comment>
<dbReference type="OrthoDB" id="10037631at2759"/>
<evidence type="ECO:0000256" key="2">
    <source>
        <dbReference type="ARBA" id="ARBA00010170"/>
    </source>
</evidence>
<dbReference type="Proteomes" id="UP000274429">
    <property type="component" value="Unassembled WGS sequence"/>
</dbReference>
<keyword evidence="3" id="KW-0812">Transmembrane</keyword>
<dbReference type="Pfam" id="PF05041">
    <property type="entry name" value="Pecanex_C"/>
    <property type="match status" value="1"/>
</dbReference>
<evidence type="ECO:0000256" key="6">
    <source>
        <dbReference type="RuleBase" id="RU367089"/>
    </source>
</evidence>
<evidence type="ECO:0000259" key="7">
    <source>
        <dbReference type="Pfam" id="PF05041"/>
    </source>
</evidence>
<dbReference type="PANTHER" id="PTHR12372:SF7">
    <property type="entry name" value="PROTEIN PECANEX"/>
    <property type="match status" value="1"/>
</dbReference>
<name>A0A0R3WMS6_HYDTA</name>
<gene>
    <name evidence="8" type="ORF">TTAC_LOCUS2051</name>
</gene>
<dbReference type="GO" id="GO:0007029">
    <property type="term" value="P:endoplasmic reticulum organization"/>
    <property type="evidence" value="ECO:0007669"/>
    <property type="project" value="TreeGrafter"/>
</dbReference>
<proteinExistence type="inferred from homology"/>
<protein>
    <recommendedName>
        <fullName evidence="6">Pecanex-like protein</fullName>
    </recommendedName>
</protein>
<evidence type="ECO:0000256" key="1">
    <source>
        <dbReference type="ARBA" id="ARBA00004141"/>
    </source>
</evidence>
<evidence type="ECO:0000256" key="5">
    <source>
        <dbReference type="ARBA" id="ARBA00023136"/>
    </source>
</evidence>
<organism evidence="10">
    <name type="scientific">Hydatigena taeniaeformis</name>
    <name type="common">Feline tapeworm</name>
    <name type="synonym">Taenia taeniaeformis</name>
    <dbReference type="NCBI Taxonomy" id="6205"/>
    <lineage>
        <taxon>Eukaryota</taxon>
        <taxon>Metazoa</taxon>
        <taxon>Spiralia</taxon>
        <taxon>Lophotrochozoa</taxon>
        <taxon>Platyhelminthes</taxon>
        <taxon>Cestoda</taxon>
        <taxon>Eucestoda</taxon>
        <taxon>Cyclophyllidea</taxon>
        <taxon>Taeniidae</taxon>
        <taxon>Hydatigera</taxon>
    </lineage>
</organism>
<reference evidence="10" key="1">
    <citation type="submission" date="2017-02" db="UniProtKB">
        <authorList>
            <consortium name="WormBaseParasite"/>
        </authorList>
    </citation>
    <scope>IDENTIFICATION</scope>
</reference>